<feature type="domain" description="Glucose-methanol-choline oxidoreductase N-terminal" evidence="6">
    <location>
        <begin position="325"/>
        <end position="339"/>
    </location>
</feature>
<dbReference type="InterPro" id="IPR000172">
    <property type="entry name" value="GMC_OxRdtase_N"/>
</dbReference>
<evidence type="ECO:0000256" key="4">
    <source>
        <dbReference type="SAM" id="MobiDB-lite"/>
    </source>
</evidence>
<evidence type="ECO:0000313" key="8">
    <source>
        <dbReference type="Proteomes" id="UP000281468"/>
    </source>
</evidence>
<keyword evidence="3" id="KW-0274">FAD</keyword>
<comment type="cofactor">
    <cofactor evidence="3">
        <name>FAD</name>
        <dbReference type="ChEBI" id="CHEBI:57692"/>
    </cofactor>
</comment>
<evidence type="ECO:0000256" key="5">
    <source>
        <dbReference type="SAM" id="SignalP"/>
    </source>
</evidence>
<feature type="binding site" evidence="3">
    <location>
        <begin position="52"/>
        <end position="53"/>
    </location>
    <ligand>
        <name>FAD</name>
        <dbReference type="ChEBI" id="CHEBI:57692"/>
    </ligand>
</feature>
<dbReference type="Proteomes" id="UP000281468">
    <property type="component" value="Unassembled WGS sequence"/>
</dbReference>
<dbReference type="Gene3D" id="3.30.560.10">
    <property type="entry name" value="Glucose Oxidase, domain 3"/>
    <property type="match status" value="1"/>
</dbReference>
<feature type="active site" description="Proton acceptor" evidence="2">
    <location>
        <position position="619"/>
    </location>
</feature>
<sequence>MLIRVAQISALLTVLKTAHGSRTTRFAPRAIIHHHPPELSPEYDYVIIGGGTSGLTVANRLTEDAKGEPAGPDNEEGGTTVPGLPVPDKYVRTVESVPQLALNGRTSQFSTGAVVGGGTVVNGESMFLVSLQAANLWIGMFFNRGSAEDYDSWEELGNPGWGWKDLLPYFQKSETFTPPSFQIANEHAGVISPDLTPHGTDGPVGSSFPIFQWPIAKNFFRGWNAIGLLTQPQPNAGDANGAIYGPLSLNAKNQSRSSASSAYYRPIAGERSNLHLIVGHAASKINFDGFTARSVDFISSNITTNGSENPMSDVKACREIILAAGAPYSPQILQLSGIGPRKLLEGRGIGTIVDLPGVGNNFQDQPTMFMQYTYSKYPYPSPEWLITNETWTNEQLSLYYHNRTGPMTVPYFSGTLVAYLPLRNMTDEYSRILQSASSVNTSSLLHANSDPTVLAGYHAQTQILLERYRSTHTTVQEVAFGGSGTVPVALLKPMSRGSIQINTTDPSKTPLVDFGTFSHPTDLEIAVEAIKKTREFMNSAPMQETGATEITPGANITSDEDLAAAIRNFARSTWQHPTSSCSMMRRDLGGVVDPFLKVYGVERLRIVDASIMPMIIGSHTSSTVYAVAEKAADIIKAAQRL</sequence>
<dbReference type="AlphaFoldDB" id="A0A3M7FMR3"/>
<dbReference type="Pfam" id="PF05199">
    <property type="entry name" value="GMC_oxred_C"/>
    <property type="match status" value="1"/>
</dbReference>
<dbReference type="PANTHER" id="PTHR11552:SF115">
    <property type="entry name" value="DEHYDROGENASE XPTC-RELATED"/>
    <property type="match status" value="1"/>
</dbReference>
<dbReference type="PANTHER" id="PTHR11552">
    <property type="entry name" value="GLUCOSE-METHANOL-CHOLINE GMC OXIDOREDUCTASE"/>
    <property type="match status" value="1"/>
</dbReference>
<dbReference type="VEuPathDB" id="FungiDB:BTJ68_13161"/>
<keyword evidence="3" id="KW-0285">Flavoprotein</keyword>
<dbReference type="PROSITE" id="PS00624">
    <property type="entry name" value="GMC_OXRED_2"/>
    <property type="match status" value="1"/>
</dbReference>
<name>A0A3M7FMR3_HORWE</name>
<dbReference type="Pfam" id="PF00732">
    <property type="entry name" value="GMC_oxred_N"/>
    <property type="match status" value="1"/>
</dbReference>
<feature type="signal peptide" evidence="5">
    <location>
        <begin position="1"/>
        <end position="20"/>
    </location>
</feature>
<comment type="similarity">
    <text evidence="1">Belongs to the GMC oxidoreductase family.</text>
</comment>
<evidence type="ECO:0000256" key="1">
    <source>
        <dbReference type="ARBA" id="ARBA00010790"/>
    </source>
</evidence>
<dbReference type="InterPro" id="IPR012132">
    <property type="entry name" value="GMC_OxRdtase"/>
</dbReference>
<dbReference type="InterPro" id="IPR036188">
    <property type="entry name" value="FAD/NAD-bd_sf"/>
</dbReference>
<evidence type="ECO:0000256" key="2">
    <source>
        <dbReference type="PIRSR" id="PIRSR000137-1"/>
    </source>
</evidence>
<comment type="caution">
    <text evidence="7">The sequence shown here is derived from an EMBL/GenBank/DDBJ whole genome shotgun (WGS) entry which is preliminary data.</text>
</comment>
<organism evidence="7 8">
    <name type="scientific">Hortaea werneckii</name>
    <name type="common">Black yeast</name>
    <name type="synonym">Cladosporium werneckii</name>
    <dbReference type="NCBI Taxonomy" id="91943"/>
    <lineage>
        <taxon>Eukaryota</taxon>
        <taxon>Fungi</taxon>
        <taxon>Dikarya</taxon>
        <taxon>Ascomycota</taxon>
        <taxon>Pezizomycotina</taxon>
        <taxon>Dothideomycetes</taxon>
        <taxon>Dothideomycetidae</taxon>
        <taxon>Mycosphaerellales</taxon>
        <taxon>Teratosphaeriaceae</taxon>
        <taxon>Hortaea</taxon>
    </lineage>
</organism>
<dbReference type="VEuPathDB" id="FungiDB:BTJ68_13419"/>
<dbReference type="GO" id="GO:0044550">
    <property type="term" value="P:secondary metabolite biosynthetic process"/>
    <property type="evidence" value="ECO:0007669"/>
    <property type="project" value="TreeGrafter"/>
</dbReference>
<protein>
    <recommendedName>
        <fullName evidence="6">Glucose-methanol-choline oxidoreductase N-terminal domain-containing protein</fullName>
    </recommendedName>
</protein>
<feature type="chain" id="PRO_5018283749" description="Glucose-methanol-choline oxidoreductase N-terminal domain-containing protein" evidence="5">
    <location>
        <begin position="21"/>
        <end position="641"/>
    </location>
</feature>
<dbReference type="GO" id="GO:0016614">
    <property type="term" value="F:oxidoreductase activity, acting on CH-OH group of donors"/>
    <property type="evidence" value="ECO:0007669"/>
    <property type="project" value="InterPro"/>
</dbReference>
<dbReference type="InterPro" id="IPR007867">
    <property type="entry name" value="GMC_OxRtase_C"/>
</dbReference>
<feature type="active site" description="Proton donor" evidence="2">
    <location>
        <position position="576"/>
    </location>
</feature>
<evidence type="ECO:0000313" key="7">
    <source>
        <dbReference type="EMBL" id="RMY90105.1"/>
    </source>
</evidence>
<evidence type="ECO:0000256" key="3">
    <source>
        <dbReference type="PIRSR" id="PIRSR000137-2"/>
    </source>
</evidence>
<dbReference type="SUPFAM" id="SSF54373">
    <property type="entry name" value="FAD-linked reductases, C-terminal domain"/>
    <property type="match status" value="1"/>
</dbReference>
<dbReference type="SUPFAM" id="SSF51905">
    <property type="entry name" value="FAD/NAD(P)-binding domain"/>
    <property type="match status" value="1"/>
</dbReference>
<reference evidence="7 8" key="1">
    <citation type="journal article" date="2018" name="BMC Genomics">
        <title>Genomic evidence for intraspecific hybridization in a clonal and extremely halotolerant yeast.</title>
        <authorList>
            <person name="Gostincar C."/>
            <person name="Stajich J.E."/>
            <person name="Zupancic J."/>
            <person name="Zalar P."/>
            <person name="Gunde-Cimerman N."/>
        </authorList>
    </citation>
    <scope>NUCLEOTIDE SEQUENCE [LARGE SCALE GENOMIC DNA]</scope>
    <source>
        <strain evidence="7 8">EXF-171</strain>
    </source>
</reference>
<dbReference type="PIRSF" id="PIRSF000137">
    <property type="entry name" value="Alcohol_oxidase"/>
    <property type="match status" value="1"/>
</dbReference>
<dbReference type="EMBL" id="QWIQ01000388">
    <property type="protein sequence ID" value="RMY90105.1"/>
    <property type="molecule type" value="Genomic_DNA"/>
</dbReference>
<dbReference type="GO" id="GO:0050660">
    <property type="term" value="F:flavin adenine dinucleotide binding"/>
    <property type="evidence" value="ECO:0007669"/>
    <property type="project" value="InterPro"/>
</dbReference>
<evidence type="ECO:0000259" key="6">
    <source>
        <dbReference type="PROSITE" id="PS00624"/>
    </source>
</evidence>
<gene>
    <name evidence="7" type="ORF">D0862_10057</name>
</gene>
<feature type="binding site" evidence="3">
    <location>
        <position position="114"/>
    </location>
    <ligand>
        <name>FAD</name>
        <dbReference type="ChEBI" id="CHEBI:57692"/>
    </ligand>
</feature>
<proteinExistence type="inferred from homology"/>
<accession>A0A3M7FMR3</accession>
<feature type="region of interest" description="Disordered" evidence="4">
    <location>
        <begin position="64"/>
        <end position="84"/>
    </location>
</feature>
<dbReference type="Gene3D" id="3.50.50.60">
    <property type="entry name" value="FAD/NAD(P)-binding domain"/>
    <property type="match status" value="1"/>
</dbReference>
<keyword evidence="5" id="KW-0732">Signal</keyword>